<organism evidence="1 2">
    <name type="scientific">Thalassomonas actiniarum</name>
    <dbReference type="NCBI Taxonomy" id="485447"/>
    <lineage>
        <taxon>Bacteria</taxon>
        <taxon>Pseudomonadati</taxon>
        <taxon>Pseudomonadota</taxon>
        <taxon>Gammaproteobacteria</taxon>
        <taxon>Alteromonadales</taxon>
        <taxon>Colwelliaceae</taxon>
        <taxon>Thalassomonas</taxon>
    </lineage>
</organism>
<dbReference type="Proteomes" id="UP000032568">
    <property type="component" value="Chromosome"/>
</dbReference>
<gene>
    <name evidence="1" type="ORF">SG35_024370</name>
</gene>
<evidence type="ECO:0000313" key="2">
    <source>
        <dbReference type="Proteomes" id="UP000032568"/>
    </source>
</evidence>
<reference evidence="1 2" key="1">
    <citation type="journal article" date="2015" name="Genome Announc.">
        <title>Draft Genome Sequences of Marine Isolates of Thalassomonas viridans and Thalassomonas actiniarum.</title>
        <authorList>
            <person name="Olonade I."/>
            <person name="van Zyl L.J."/>
            <person name="Trindade M."/>
        </authorList>
    </citation>
    <scope>NUCLEOTIDE SEQUENCE [LARGE SCALE GENOMIC DNA]</scope>
    <source>
        <strain evidence="1 2">A5K-106</strain>
    </source>
</reference>
<protein>
    <submittedName>
        <fullName evidence="1">Uncharacterized protein</fullName>
    </submittedName>
</protein>
<keyword evidence="2" id="KW-1185">Reference proteome</keyword>
<accession>A0AAE9YPZ1</accession>
<dbReference type="KEGG" id="tact:SG35_024370"/>
<sequence length="462" mass="50740">MSTISNAAQIMVDKLVADLNSETPLSAEDQLLVAKALDTMKNSTTFETALIAVVEEHFNTADAALTAAKNDINAAKTSIETQSTNLDLIPGIQTSIDTSLSDMNTSLDTSLATIAPSVRDNVRGVFNKHQIGYYQVDHSLTAYVGQNGYQYAPANVASLDNYATGEFYTFVDFGNQTTSVRRALIIRVKSDGSVSTASHAAQFFTSGIYGFCPFADGSSRLCRYDAGTLSIQKLGAFSWEFSKAVDYQNIYYDKASKDLYCVSGGFLHTIDATDGFTTIGDVTFINVEAFEAWALENGHLRADSFVNYFNGSRGKNQVSNQGNRFDAPMIVSIMGGFSNTYTKRAGFDLTSGIMTADYPLTNYFSVYNTAITAYDTTTSRAVWLSWKGQAMFRDVYGVMERQSVELFSLANTHRDDNQRMYTPVMVAFSHIHKCLISDVSGYDYYTSTSAAYWQACGLSFGR</sequence>
<dbReference type="AlphaFoldDB" id="A0AAE9YPZ1"/>
<reference evidence="1 2" key="2">
    <citation type="journal article" date="2022" name="Mar. Drugs">
        <title>Bioassay-Guided Fractionation Leads to the Detection of Cholic Acid Generated by the Rare Thalassomonas sp.</title>
        <authorList>
            <person name="Pheiffer F."/>
            <person name="Schneider Y.K."/>
            <person name="Hansen E.H."/>
            <person name="Andersen J.H."/>
            <person name="Isaksson J."/>
            <person name="Busche T."/>
            <person name="R C."/>
            <person name="Kalinowski J."/>
            <person name="Zyl L.V."/>
            <person name="Trindade M."/>
        </authorList>
    </citation>
    <scope>NUCLEOTIDE SEQUENCE [LARGE SCALE GENOMIC DNA]</scope>
    <source>
        <strain evidence="1 2">A5K-106</strain>
    </source>
</reference>
<name>A0AAE9YPZ1_9GAMM</name>
<dbReference type="EMBL" id="CP059735">
    <property type="protein sequence ID" value="WDD98368.1"/>
    <property type="molecule type" value="Genomic_DNA"/>
</dbReference>
<evidence type="ECO:0000313" key="1">
    <source>
        <dbReference type="EMBL" id="WDD98368.1"/>
    </source>
</evidence>
<proteinExistence type="predicted"/>
<dbReference type="RefSeq" id="WP_044836113.1">
    <property type="nucleotide sequence ID" value="NZ_CP059735.1"/>
</dbReference>